<dbReference type="Proteomes" id="UP000727407">
    <property type="component" value="Unassembled WGS sequence"/>
</dbReference>
<dbReference type="EMBL" id="QNUK01000910">
    <property type="protein sequence ID" value="KAF5888836.1"/>
    <property type="molecule type" value="Genomic_DNA"/>
</dbReference>
<dbReference type="AlphaFoldDB" id="A0A8J4T460"/>
<proteinExistence type="predicted"/>
<evidence type="ECO:0000313" key="1">
    <source>
        <dbReference type="EMBL" id="KAF5888836.1"/>
    </source>
</evidence>
<protein>
    <submittedName>
        <fullName evidence="1">Uncharacterized protein</fullName>
    </submittedName>
</protein>
<organism evidence="1 2">
    <name type="scientific">Clarias magur</name>
    <name type="common">Asian catfish</name>
    <name type="synonym">Macropteronotus magur</name>
    <dbReference type="NCBI Taxonomy" id="1594786"/>
    <lineage>
        <taxon>Eukaryota</taxon>
        <taxon>Metazoa</taxon>
        <taxon>Chordata</taxon>
        <taxon>Craniata</taxon>
        <taxon>Vertebrata</taxon>
        <taxon>Euteleostomi</taxon>
        <taxon>Actinopterygii</taxon>
        <taxon>Neopterygii</taxon>
        <taxon>Teleostei</taxon>
        <taxon>Ostariophysi</taxon>
        <taxon>Siluriformes</taxon>
        <taxon>Clariidae</taxon>
        <taxon>Clarias</taxon>
    </lineage>
</organism>
<keyword evidence="2" id="KW-1185">Reference proteome</keyword>
<sequence length="80" mass="9536">MADRHSYHREMKISFISEKTPTQLNHRRIILLKRVYYRKPLAPPAALTRRRPPRLEHVFRLACKFDAEASLRPAGRKSRK</sequence>
<reference evidence="1" key="1">
    <citation type="submission" date="2020-07" db="EMBL/GenBank/DDBJ databases">
        <title>Clarias magur genome sequencing, assembly and annotation.</title>
        <authorList>
            <person name="Kushwaha B."/>
            <person name="Kumar R."/>
            <person name="Das P."/>
            <person name="Joshi C.G."/>
            <person name="Kumar D."/>
            <person name="Nagpure N.S."/>
            <person name="Pandey M."/>
            <person name="Agarwal S."/>
            <person name="Srivastava S."/>
            <person name="Singh M."/>
            <person name="Sahoo L."/>
            <person name="Jayasankar P."/>
            <person name="Meher P.K."/>
            <person name="Koringa P.G."/>
            <person name="Iquebal M.A."/>
            <person name="Das S.P."/>
            <person name="Bit A."/>
            <person name="Patnaik S."/>
            <person name="Patel N."/>
            <person name="Shah T.M."/>
            <person name="Hinsu A."/>
            <person name="Jena J.K."/>
        </authorList>
    </citation>
    <scope>NUCLEOTIDE SEQUENCE</scope>
    <source>
        <strain evidence="1">CIFAMagur01</strain>
        <tissue evidence="1">Testis</tissue>
    </source>
</reference>
<evidence type="ECO:0000313" key="2">
    <source>
        <dbReference type="Proteomes" id="UP000727407"/>
    </source>
</evidence>
<comment type="caution">
    <text evidence="1">The sequence shown here is derived from an EMBL/GenBank/DDBJ whole genome shotgun (WGS) entry which is preliminary data.</text>
</comment>
<name>A0A8J4T460_CLAMG</name>
<accession>A0A8J4T460</accession>
<gene>
    <name evidence="1" type="ORF">DAT39_021459</name>
</gene>